<name>A0ABZ1E5C7_9RHOB</name>
<organism evidence="1 2">
    <name type="scientific">Thioclava litoralis</name>
    <dbReference type="NCBI Taxonomy" id="3076557"/>
    <lineage>
        <taxon>Bacteria</taxon>
        <taxon>Pseudomonadati</taxon>
        <taxon>Pseudomonadota</taxon>
        <taxon>Alphaproteobacteria</taxon>
        <taxon>Rhodobacterales</taxon>
        <taxon>Paracoccaceae</taxon>
        <taxon>Thioclava</taxon>
    </lineage>
</organism>
<proteinExistence type="predicted"/>
<accession>A0ABZ1E5C7</accession>
<sequence>MTTWLAGAVDGARLFLWDEQADSPRHIALEGADAQTLMARELATTGAERAVLAAADGPARHIPCKATATTEGPAQQIRLLPKLVQNHPPVTAHPREVALIAGLLKAQPQFDGVIAMTGETTLWAQISAEEVVSVTRSATGRLFAAFGGGAPLPPDAEFDAALSETRARPERLMRALATPALSRQALLGSLIGAELSDTRPWWLGQRVLTFGPFAQALTHALAQQGAAATEGAADHALRAGLLSAFD</sequence>
<gene>
    <name evidence="1" type="ORF">RPE78_17610</name>
</gene>
<evidence type="ECO:0000313" key="2">
    <source>
        <dbReference type="Proteomes" id="UP001623290"/>
    </source>
</evidence>
<dbReference type="EMBL" id="CP135445">
    <property type="protein sequence ID" value="WRY35666.1"/>
    <property type="molecule type" value="Genomic_DNA"/>
</dbReference>
<dbReference type="Gene3D" id="3.30.420.310">
    <property type="entry name" value="2-keto-3-deoxy-galactonokinase, C-terminal domain"/>
    <property type="match status" value="1"/>
</dbReference>
<reference evidence="1 2" key="1">
    <citation type="submission" date="2023-09" db="EMBL/GenBank/DDBJ databases">
        <title>Thioclava shenzhenensis sp. nov., a multidrug resistant bacteria-antagonizing species isolated from coastal seawater.</title>
        <authorList>
            <person name="Long M."/>
        </authorList>
    </citation>
    <scope>NUCLEOTIDE SEQUENCE [LARGE SCALE GENOMIC DNA]</scope>
    <source>
        <strain evidence="1 2">FTW29</strain>
        <plasmid evidence="1 2">unnamed2</plasmid>
    </source>
</reference>
<dbReference type="InterPro" id="IPR042257">
    <property type="entry name" value="DGOK_C"/>
</dbReference>
<dbReference type="Pfam" id="PF05035">
    <property type="entry name" value="DGOK"/>
    <property type="match status" value="1"/>
</dbReference>
<keyword evidence="1" id="KW-0614">Plasmid</keyword>
<keyword evidence="2" id="KW-1185">Reference proteome</keyword>
<dbReference type="InterPro" id="IPR007729">
    <property type="entry name" value="DGOK"/>
</dbReference>
<evidence type="ECO:0000313" key="1">
    <source>
        <dbReference type="EMBL" id="WRY35666.1"/>
    </source>
</evidence>
<protein>
    <submittedName>
        <fullName evidence="1">2-dehydro-3-deoxygalactonokinase</fullName>
    </submittedName>
</protein>
<dbReference type="Proteomes" id="UP001623290">
    <property type="component" value="Plasmid unnamed2"/>
</dbReference>
<dbReference type="RefSeq" id="WP_406721710.1">
    <property type="nucleotide sequence ID" value="NZ_CP135445.1"/>
</dbReference>
<geneLocation type="plasmid" evidence="1 2">
    <name>unnamed2</name>
</geneLocation>